<proteinExistence type="predicted"/>
<evidence type="ECO:0000256" key="4">
    <source>
        <dbReference type="ARBA" id="ARBA00023136"/>
    </source>
</evidence>
<evidence type="ECO:0000256" key="5">
    <source>
        <dbReference type="SAM" id="Phobius"/>
    </source>
</evidence>
<organism evidence="6 7">
    <name type="scientific">Prorocentrum cordatum</name>
    <dbReference type="NCBI Taxonomy" id="2364126"/>
    <lineage>
        <taxon>Eukaryota</taxon>
        <taxon>Sar</taxon>
        <taxon>Alveolata</taxon>
        <taxon>Dinophyceae</taxon>
        <taxon>Prorocentrales</taxon>
        <taxon>Prorocentraceae</taxon>
        <taxon>Prorocentrum</taxon>
    </lineage>
</organism>
<keyword evidence="3 5" id="KW-1133">Transmembrane helix</keyword>
<gene>
    <name evidence="6" type="ORF">PCOR1329_LOCUS46193</name>
</gene>
<evidence type="ECO:0000313" key="7">
    <source>
        <dbReference type="Proteomes" id="UP001189429"/>
    </source>
</evidence>
<keyword evidence="7" id="KW-1185">Reference proteome</keyword>
<dbReference type="PANTHER" id="PTHR10989:SF16">
    <property type="entry name" value="AT02829P-RELATED"/>
    <property type="match status" value="1"/>
</dbReference>
<feature type="transmembrane region" description="Helical" evidence="5">
    <location>
        <begin position="161"/>
        <end position="182"/>
    </location>
</feature>
<feature type="transmembrane region" description="Helical" evidence="5">
    <location>
        <begin position="79"/>
        <end position="98"/>
    </location>
</feature>
<evidence type="ECO:0000256" key="2">
    <source>
        <dbReference type="ARBA" id="ARBA00022692"/>
    </source>
</evidence>
<dbReference type="Proteomes" id="UP001189429">
    <property type="component" value="Unassembled WGS sequence"/>
</dbReference>
<dbReference type="PANTHER" id="PTHR10989">
    <property type="entry name" value="ANDROGEN-INDUCED PROTEIN 1-RELATED"/>
    <property type="match status" value="1"/>
</dbReference>
<dbReference type="EMBL" id="CAUYUJ010015555">
    <property type="protein sequence ID" value="CAK0855465.1"/>
    <property type="molecule type" value="Genomic_DNA"/>
</dbReference>
<evidence type="ECO:0000313" key="6">
    <source>
        <dbReference type="EMBL" id="CAK0855465.1"/>
    </source>
</evidence>
<feature type="transmembrane region" description="Helical" evidence="5">
    <location>
        <begin position="194"/>
        <end position="216"/>
    </location>
</feature>
<comment type="subcellular location">
    <subcellularLocation>
        <location evidence="1">Endomembrane system</location>
        <topology evidence="1">Multi-pass membrane protein</topology>
    </subcellularLocation>
</comment>
<evidence type="ECO:0000256" key="3">
    <source>
        <dbReference type="ARBA" id="ARBA00022989"/>
    </source>
</evidence>
<protein>
    <recommendedName>
        <fullName evidence="8">Amino acid transporter transmembrane domain-containing protein</fullName>
    </recommendedName>
</protein>
<keyword evidence="4 5" id="KW-0472">Membrane</keyword>
<feature type="transmembrane region" description="Helical" evidence="5">
    <location>
        <begin position="39"/>
        <end position="67"/>
    </location>
</feature>
<keyword evidence="2 5" id="KW-0812">Transmembrane</keyword>
<dbReference type="InterPro" id="IPR006838">
    <property type="entry name" value="ADTRP_AIG1"/>
</dbReference>
<evidence type="ECO:0000256" key="1">
    <source>
        <dbReference type="ARBA" id="ARBA00004127"/>
    </source>
</evidence>
<dbReference type="Pfam" id="PF04750">
    <property type="entry name" value="Far-17a_AIG1"/>
    <property type="match status" value="1"/>
</dbReference>
<sequence>MVSIPLWAATICFACYSMETLSCFNGVPPQLCNPVPTRYFGRLVFLTVQTNILNTMYFACCIITAVLDIPHLEKVVVEAFPLSFGLGVFLTIGYYALDHFNPIAVQTRKKWSEEGYPHIVWRCHTDHIFALPSSILAALVFTTPQGATASNWKAITLSYGLLYTVLLHINALLTGAWPYAIIEDIMKKSGSLGRTMFLAVIISLILMFATLGHWIAG</sequence>
<accession>A0ABN9U9L8</accession>
<reference evidence="6" key="1">
    <citation type="submission" date="2023-10" db="EMBL/GenBank/DDBJ databases">
        <authorList>
            <person name="Chen Y."/>
            <person name="Shah S."/>
            <person name="Dougan E. K."/>
            <person name="Thang M."/>
            <person name="Chan C."/>
        </authorList>
    </citation>
    <scope>NUCLEOTIDE SEQUENCE [LARGE SCALE GENOMIC DNA]</scope>
</reference>
<name>A0ABN9U9L8_9DINO</name>
<evidence type="ECO:0008006" key="8">
    <source>
        <dbReference type="Google" id="ProtNLM"/>
    </source>
</evidence>
<comment type="caution">
    <text evidence="6">The sequence shown here is derived from an EMBL/GenBank/DDBJ whole genome shotgun (WGS) entry which is preliminary data.</text>
</comment>